<dbReference type="PANTHER" id="PTHR22618:SF2">
    <property type="entry name" value="PROTEIN O-MANNOSE KINASE"/>
    <property type="match status" value="1"/>
</dbReference>
<evidence type="ECO:0000256" key="6">
    <source>
        <dbReference type="ARBA" id="ARBA00022989"/>
    </source>
</evidence>
<evidence type="ECO:0000256" key="8">
    <source>
        <dbReference type="ARBA" id="ARBA00037847"/>
    </source>
</evidence>
<dbReference type="Proteomes" id="UP000695022">
    <property type="component" value="Unplaced"/>
</dbReference>
<dbReference type="PANTHER" id="PTHR22618">
    <property type="entry name" value="PROTEIN O-MANNOSE KINASE"/>
    <property type="match status" value="1"/>
</dbReference>
<keyword evidence="1" id="KW-0808">Transferase</keyword>
<evidence type="ECO:0000313" key="10">
    <source>
        <dbReference type="Proteomes" id="UP000695022"/>
    </source>
</evidence>
<keyword evidence="6 9" id="KW-1133">Transmembrane helix</keyword>
<dbReference type="GeneID" id="106807570"/>
<sequence>MMLATVVSVRMCRMYIPYGLLASGIIYLLSAFYTIDSSTFSTMFARRPFRSQHGVSGNLTGTTCLGTTNSTQNQTTCFPSCEHGYFALPGMSACRPWLDCDEISQIRITGYLKKGGMKHVLMGRWENQTIAYLRFQTTFKNHFSKYLANYLLFQPNPLFARVVGYCEQKCLIVMEYYPLKNSWMLEEALWESNLVHSNSATALRLQLCVDYAQIVAFMHGEGRIMCDTNNLSKLSSQYLLTDDFRLVAADVDHLQEASSPCPVWFAKDWRFVSPETKKMSRKKCTHVVGLQQRACADELKQLQFKADVWKMPDVCLLYLSRNPETNEIMDARSERVAGYLDTLHGRCKLRDPRKRPDAVEVLSTYLRAQKELFAPE</sequence>
<comment type="subcellular location">
    <subcellularLocation>
        <location evidence="8">Endomembrane system</location>
        <topology evidence="8">Single-pass membrane protein</topology>
    </subcellularLocation>
</comment>
<feature type="transmembrane region" description="Helical" evidence="9">
    <location>
        <begin position="12"/>
        <end position="33"/>
    </location>
</feature>
<keyword evidence="10" id="KW-1185">Reference proteome</keyword>
<reference evidence="11" key="1">
    <citation type="submission" date="2025-08" db="UniProtKB">
        <authorList>
            <consortium name="RefSeq"/>
        </authorList>
    </citation>
    <scope>IDENTIFICATION</scope>
</reference>
<dbReference type="InterPro" id="IPR011009">
    <property type="entry name" value="Kinase-like_dom_sf"/>
</dbReference>
<dbReference type="SUPFAM" id="SSF56112">
    <property type="entry name" value="Protein kinase-like (PK-like)"/>
    <property type="match status" value="1"/>
</dbReference>
<evidence type="ECO:0000313" key="11">
    <source>
        <dbReference type="RefSeq" id="XP_014665432.1"/>
    </source>
</evidence>
<organism evidence="10 11">
    <name type="scientific">Priapulus caudatus</name>
    <name type="common">Priapulid worm</name>
    <dbReference type="NCBI Taxonomy" id="37621"/>
    <lineage>
        <taxon>Eukaryota</taxon>
        <taxon>Metazoa</taxon>
        <taxon>Ecdysozoa</taxon>
        <taxon>Scalidophora</taxon>
        <taxon>Priapulida</taxon>
        <taxon>Priapulimorpha</taxon>
        <taxon>Priapulimorphida</taxon>
        <taxon>Priapulidae</taxon>
        <taxon>Priapulus</taxon>
    </lineage>
</organism>
<evidence type="ECO:0000256" key="5">
    <source>
        <dbReference type="ARBA" id="ARBA00022840"/>
    </source>
</evidence>
<keyword evidence="5" id="KW-0067">ATP-binding</keyword>
<evidence type="ECO:0000256" key="2">
    <source>
        <dbReference type="ARBA" id="ARBA00022692"/>
    </source>
</evidence>
<keyword evidence="7 9" id="KW-0472">Membrane</keyword>
<evidence type="ECO:0000256" key="3">
    <source>
        <dbReference type="ARBA" id="ARBA00022741"/>
    </source>
</evidence>
<dbReference type="InterPro" id="IPR039318">
    <property type="entry name" value="POMK"/>
</dbReference>
<proteinExistence type="predicted"/>
<keyword evidence="3" id="KW-0547">Nucleotide-binding</keyword>
<evidence type="ECO:0000256" key="4">
    <source>
        <dbReference type="ARBA" id="ARBA00022777"/>
    </source>
</evidence>
<keyword evidence="4" id="KW-0418">Kinase</keyword>
<dbReference type="Gene3D" id="1.10.510.10">
    <property type="entry name" value="Transferase(Phosphotransferase) domain 1"/>
    <property type="match status" value="1"/>
</dbReference>
<name>A0ABM1DZR1_PRICU</name>
<keyword evidence="2 9" id="KW-0812">Transmembrane</keyword>
<evidence type="ECO:0000256" key="7">
    <source>
        <dbReference type="ARBA" id="ARBA00023136"/>
    </source>
</evidence>
<evidence type="ECO:0000256" key="9">
    <source>
        <dbReference type="SAM" id="Phobius"/>
    </source>
</evidence>
<protein>
    <submittedName>
        <fullName evidence="11">Protein O-mannose kinase-like</fullName>
    </submittedName>
</protein>
<gene>
    <name evidence="11" type="primary">LOC106807570</name>
</gene>
<dbReference type="RefSeq" id="XP_014665432.1">
    <property type="nucleotide sequence ID" value="XM_014809946.1"/>
</dbReference>
<evidence type="ECO:0000256" key="1">
    <source>
        <dbReference type="ARBA" id="ARBA00022679"/>
    </source>
</evidence>
<accession>A0ABM1DZR1</accession>